<feature type="region of interest" description="Disordered" evidence="1">
    <location>
        <begin position="646"/>
        <end position="671"/>
    </location>
</feature>
<evidence type="ECO:0000313" key="2">
    <source>
        <dbReference type="EMBL" id="GIL51017.1"/>
    </source>
</evidence>
<feature type="region of interest" description="Disordered" evidence="1">
    <location>
        <begin position="537"/>
        <end position="556"/>
    </location>
</feature>
<feature type="compositionally biased region" description="Polar residues" evidence="1">
    <location>
        <begin position="147"/>
        <end position="159"/>
    </location>
</feature>
<protein>
    <submittedName>
        <fullName evidence="2">Uncharacterized protein</fullName>
    </submittedName>
</protein>
<sequence>MSGGSLRRPMGFFAPFNTWWSSFFLQNGRRPHKTDIEIWRAGNPTWRPELTLEDIIQHSKGRRDPEKNRQYFVEYRRKKKDCEKRAAKQGRAIGRAAPKNFVADEPWEESTSVEKADLESTDEEAAQTSSPRCKQPFRCCRVKPQAQDPTPQACSSPAPITSGMDRSSADPDVVEATAAATAQAATAQAAQMGDSDAGTANSLNVVYAHDYNRDTSGDGPKAVPEAFSVAMSAPHIPLQSEADAPTRIPVRRTRGPMVATQLRSATAQMQKRGHGVVGVLCRRGDGSSGVLKSFCNLATAATTVATDASSWAAAGPEPVAAPSASWYAQSSNVALDYMHPGDAANSSGGDAPALPIHLETPRVGLSCVIPEPASAPSSMVSPPCVVAGKRSDSAAPSWMLMRPSLVEDGHLTAGAPPPGVGAASGLDAIATGINSLAVEWAADVASAAVALPTLPFCDHRLHGTCSTGSISTGMVAAASEIGIDGIPEGWTLPFELESPTLGIALVTGDDARDGPYGCVPREATCVVEESTLLRTKRQRIDAKSRTAGLPPQPTAHPCEPDIVTADLHAISMPLSFDAKHASASLDTEELYKLRCMAVAWTPGRSGDLFSGSSARQPVSAIAVGDERPCATSTSHWNITWVPYNNFDAESQPQPQRESNPQCKETEPEADLTDTSWLDRLIAGSQTDFLMEAPIAEALHGLSTGTCAAPSLLDLGGGGDELVWSTSI</sequence>
<proteinExistence type="predicted"/>
<evidence type="ECO:0000313" key="3">
    <source>
        <dbReference type="Proteomes" id="UP000747399"/>
    </source>
</evidence>
<reference evidence="2" key="1">
    <citation type="journal article" date="2021" name="Proc. Natl. Acad. Sci. U.S.A.">
        <title>Three genomes in the algal genus Volvox reveal the fate of a haploid sex-determining region after a transition to homothallism.</title>
        <authorList>
            <person name="Yamamoto K."/>
            <person name="Hamaji T."/>
            <person name="Kawai-Toyooka H."/>
            <person name="Matsuzaki R."/>
            <person name="Takahashi F."/>
            <person name="Nishimura Y."/>
            <person name="Kawachi M."/>
            <person name="Noguchi H."/>
            <person name="Minakuchi Y."/>
            <person name="Umen J.G."/>
            <person name="Toyoda A."/>
            <person name="Nozaki H."/>
        </authorList>
    </citation>
    <scope>NUCLEOTIDE SEQUENCE</scope>
    <source>
        <strain evidence="2">NIES-3780</strain>
    </source>
</reference>
<organism evidence="2 3">
    <name type="scientific">Volvox africanus</name>
    <dbReference type="NCBI Taxonomy" id="51714"/>
    <lineage>
        <taxon>Eukaryota</taxon>
        <taxon>Viridiplantae</taxon>
        <taxon>Chlorophyta</taxon>
        <taxon>core chlorophytes</taxon>
        <taxon>Chlorophyceae</taxon>
        <taxon>CS clade</taxon>
        <taxon>Chlamydomonadales</taxon>
        <taxon>Volvocaceae</taxon>
        <taxon>Volvox</taxon>
    </lineage>
</organism>
<name>A0A8J4AZI3_9CHLO</name>
<feature type="region of interest" description="Disordered" evidence="1">
    <location>
        <begin position="89"/>
        <end position="172"/>
    </location>
</feature>
<accession>A0A8J4AZI3</accession>
<feature type="compositionally biased region" description="Polar residues" evidence="1">
    <location>
        <begin position="647"/>
        <end position="662"/>
    </location>
</feature>
<evidence type="ECO:0000256" key="1">
    <source>
        <dbReference type="SAM" id="MobiDB-lite"/>
    </source>
</evidence>
<dbReference type="EMBL" id="BNCO01000010">
    <property type="protein sequence ID" value="GIL51017.1"/>
    <property type="molecule type" value="Genomic_DNA"/>
</dbReference>
<gene>
    <name evidence="2" type="ORF">Vafri_6970</name>
</gene>
<keyword evidence="3" id="KW-1185">Reference proteome</keyword>
<dbReference type="AlphaFoldDB" id="A0A8J4AZI3"/>
<comment type="caution">
    <text evidence="2">The sequence shown here is derived from an EMBL/GenBank/DDBJ whole genome shotgun (WGS) entry which is preliminary data.</text>
</comment>
<dbReference type="Proteomes" id="UP000747399">
    <property type="component" value="Unassembled WGS sequence"/>
</dbReference>